<dbReference type="Gene3D" id="3.40.50.300">
    <property type="entry name" value="P-loop containing nucleotide triphosphate hydrolases"/>
    <property type="match status" value="1"/>
</dbReference>
<dbReference type="SUPFAM" id="SSF52540">
    <property type="entry name" value="P-loop containing nucleoside triphosphate hydrolases"/>
    <property type="match status" value="2"/>
</dbReference>
<dbReference type="Proteomes" id="UP000199729">
    <property type="component" value="Chromosome"/>
</dbReference>
<dbReference type="AlphaFoldDB" id="A0A221KHJ5"/>
<dbReference type="EMBL" id="CP022423">
    <property type="protein sequence ID" value="ASM78399.1"/>
    <property type="molecule type" value="Genomic_DNA"/>
</dbReference>
<dbReference type="OrthoDB" id="2022508at2"/>
<organism evidence="1 2">
    <name type="scientific">Vitreoscilla filiformis</name>
    <dbReference type="NCBI Taxonomy" id="63"/>
    <lineage>
        <taxon>Bacteria</taxon>
        <taxon>Pseudomonadati</taxon>
        <taxon>Pseudomonadota</taxon>
        <taxon>Betaproteobacteria</taxon>
        <taxon>Neisseriales</taxon>
        <taxon>Neisseriaceae</taxon>
        <taxon>Vitreoscilla</taxon>
    </lineage>
</organism>
<accession>A0A221KHJ5</accession>
<evidence type="ECO:0000313" key="1">
    <source>
        <dbReference type="EMBL" id="ASM78399.1"/>
    </source>
</evidence>
<dbReference type="RefSeq" id="WP_089417333.1">
    <property type="nucleotide sequence ID" value="NZ_CP022423.1"/>
</dbReference>
<evidence type="ECO:0000313" key="2">
    <source>
        <dbReference type="Proteomes" id="UP000199729"/>
    </source>
</evidence>
<keyword evidence="2" id="KW-1185">Reference proteome</keyword>
<reference evidence="1 2" key="1">
    <citation type="submission" date="2017-07" db="EMBL/GenBank/DDBJ databases">
        <title>Complete Genome Sequence of the cosmetic ferment Vitreoscilla filiformis (ATCC15551).</title>
        <authorList>
            <person name="Contreras S."/>
            <person name="Sagory-Zalkind P."/>
            <person name="Blanquart H."/>
            <person name="Iltis A."/>
            <person name="Morand S.C."/>
        </authorList>
    </citation>
    <scope>NUCLEOTIDE SEQUENCE [LARGE SCALE GENOMIC DNA]</scope>
    <source>
        <strain evidence="1 2">ATCC 15551</strain>
    </source>
</reference>
<gene>
    <name evidence="1" type="ORF">VITFI_CDS2622</name>
</gene>
<name>A0A221KHJ5_VITFI</name>
<protein>
    <submittedName>
        <fullName evidence="1">Uncharacterized protein</fullName>
    </submittedName>
</protein>
<dbReference type="InterPro" id="IPR027417">
    <property type="entry name" value="P-loop_NTPase"/>
</dbReference>
<sequence>MPVSPEKRAQLKQLYNALADRVLEPDDPVYVKQVNAQGPSGTDAVSEMVNEIDFQEGGGVCLFTGQRGTGKSTELKRLQAELDQPKTLGTVAYYADLSEYVLLTKPVEISDFLISMAGALSDRVLADDRFDQALAGRSYWARLSGFLATTVEFKDVGLKIADFAELKASLKSDPDFKSRIQSAARGHVARLVQDAHAFFAEAVDALRKQAGNDQLKVVLLVDSIERIRGVGDEAMSVYESVRNLFFAHAEHLRIPGLHVVYTVPPYLSILAAGAGALMGGASVRRLVSTHVFKDRSREPDGEGIALMRLVLAERFAAWEQVFSPEAVNDLAQSSGGDLREFFRLLRQCLPSIRDESQLPLSVEAVKHVKVAARAEMLPIPADHLTWLQRIGQTHDTCLPSDAQLPLLAHFLDNRLVMNYRNGSDWYDVHPLLRDVVDAHGAQSAAA</sequence>
<dbReference type="KEGG" id="vff:VITFI_CDS2622"/>
<proteinExistence type="predicted"/>